<keyword evidence="3" id="KW-1185">Reference proteome</keyword>
<keyword evidence="1" id="KW-0175">Coiled coil</keyword>
<evidence type="ECO:0000313" key="2">
    <source>
        <dbReference type="EMBL" id="MCW1885624.1"/>
    </source>
</evidence>
<sequence length="352" mass="37311">MSILIIAALANSLDTVAPEEIVYLPEGEHEITPFVDGKPKKVTVRVPASKGAEIAASLQSALSVRERSNVRPWFDFEHKAGVASALPKSFRYEPGRGVVAAVEWTGAGKAAIEGKDFSYFSPTFLMSKDGIPDGLPLRGPLGALVNEPAFREIPRIAASDAVDPTEETNAMSQLLILASCGLLTQAEAALPNAAELASQRVAAMNGQSDKLKEIEAKISGLEKERDDAKAEVERMKTEASDARKLRAKALVEAAQADGRIAAKDEATAGKYRSRIEAGDTFAEEVLAGLQKLHTDLNKPIIQAGATVRTPGTVDAKAQALIAAGEAKDIDEARGLVFASDASAYSEYLASLK</sequence>
<feature type="coiled-coil region" evidence="1">
    <location>
        <begin position="204"/>
        <end position="245"/>
    </location>
</feature>
<accession>A0ABT3FPX4</accession>
<proteinExistence type="predicted"/>
<keyword evidence="2" id="KW-0645">Protease</keyword>
<reference evidence="2 3" key="1">
    <citation type="submission" date="2022-10" db="EMBL/GenBank/DDBJ databases">
        <title>Luteolibacter flavescens strain MCCC 1K03193, whole genome shotgun sequencing project.</title>
        <authorList>
            <person name="Zhao G."/>
            <person name="Shen L."/>
        </authorList>
    </citation>
    <scope>NUCLEOTIDE SEQUENCE [LARGE SCALE GENOMIC DNA]</scope>
    <source>
        <strain evidence="2 3">MCCC 1K03193</strain>
    </source>
</reference>
<evidence type="ECO:0000313" key="3">
    <source>
        <dbReference type="Proteomes" id="UP001207930"/>
    </source>
</evidence>
<evidence type="ECO:0000256" key="1">
    <source>
        <dbReference type="SAM" id="Coils"/>
    </source>
</evidence>
<dbReference type="Pfam" id="PF10123">
    <property type="entry name" value="Mu-like_Pro"/>
    <property type="match status" value="1"/>
</dbReference>
<dbReference type="GO" id="GO:0006508">
    <property type="term" value="P:proteolysis"/>
    <property type="evidence" value="ECO:0007669"/>
    <property type="project" value="UniProtKB-KW"/>
</dbReference>
<dbReference type="Proteomes" id="UP001207930">
    <property type="component" value="Unassembled WGS sequence"/>
</dbReference>
<protein>
    <submittedName>
        <fullName evidence="2">Phage protease</fullName>
    </submittedName>
</protein>
<name>A0ABT3FPX4_9BACT</name>
<dbReference type="RefSeq" id="WP_264501578.1">
    <property type="nucleotide sequence ID" value="NZ_JAPDDS010000006.1"/>
</dbReference>
<dbReference type="InterPro" id="IPR012106">
    <property type="entry name" value="Phage_Mu_Gp1"/>
</dbReference>
<comment type="caution">
    <text evidence="2">The sequence shown here is derived from an EMBL/GenBank/DDBJ whole genome shotgun (WGS) entry which is preliminary data.</text>
</comment>
<organism evidence="2 3">
    <name type="scientific">Luteolibacter flavescens</name>
    <dbReference type="NCBI Taxonomy" id="1859460"/>
    <lineage>
        <taxon>Bacteria</taxon>
        <taxon>Pseudomonadati</taxon>
        <taxon>Verrucomicrobiota</taxon>
        <taxon>Verrucomicrobiia</taxon>
        <taxon>Verrucomicrobiales</taxon>
        <taxon>Verrucomicrobiaceae</taxon>
        <taxon>Luteolibacter</taxon>
    </lineage>
</organism>
<gene>
    <name evidence="2" type="ORF">OKA04_12870</name>
</gene>
<dbReference type="EMBL" id="JAPDDS010000006">
    <property type="protein sequence ID" value="MCW1885624.1"/>
    <property type="molecule type" value="Genomic_DNA"/>
</dbReference>
<dbReference type="GO" id="GO:0008233">
    <property type="term" value="F:peptidase activity"/>
    <property type="evidence" value="ECO:0007669"/>
    <property type="project" value="UniProtKB-KW"/>
</dbReference>
<keyword evidence="2" id="KW-0378">Hydrolase</keyword>